<dbReference type="InterPro" id="IPR013783">
    <property type="entry name" value="Ig-like_fold"/>
</dbReference>
<dbReference type="AlphaFoldDB" id="A0A845HRE3"/>
<comment type="similarity">
    <text evidence="1">Belongs to the glycosyl hydrolase 2 family.</text>
</comment>
<proteinExistence type="inferred from homology"/>
<gene>
    <name evidence="5" type="ORF">GTP81_31540</name>
</gene>
<evidence type="ECO:0000256" key="2">
    <source>
        <dbReference type="ARBA" id="ARBA00022801"/>
    </source>
</evidence>
<dbReference type="InterPro" id="IPR008964">
    <property type="entry name" value="Invasin/intimin_cell_adhesion"/>
</dbReference>
<dbReference type="PANTHER" id="PTHR42732">
    <property type="entry name" value="BETA-GALACTOSIDASE"/>
    <property type="match status" value="1"/>
</dbReference>
<comment type="caution">
    <text evidence="5">The sequence shown here is derived from an EMBL/GenBank/DDBJ whole genome shotgun (WGS) entry which is preliminary data.</text>
</comment>
<dbReference type="SUPFAM" id="SSF49373">
    <property type="entry name" value="Invasin/intimin cell-adhesion fragments"/>
    <property type="match status" value="1"/>
</dbReference>
<dbReference type="Pfam" id="PF18565">
    <property type="entry name" value="Glyco_hydro2_C5"/>
    <property type="match status" value="1"/>
</dbReference>
<protein>
    <submittedName>
        <fullName evidence="5">Beta-galactosidase</fullName>
    </submittedName>
</protein>
<dbReference type="PANTHER" id="PTHR42732:SF1">
    <property type="entry name" value="BETA-MANNOSIDASE"/>
    <property type="match status" value="1"/>
</dbReference>
<dbReference type="EMBL" id="WWCV01000208">
    <property type="protein sequence ID" value="MYN21270.1"/>
    <property type="molecule type" value="Genomic_DNA"/>
</dbReference>
<sequence length="111" mass="11066">LTPDRAALAGDGADAVPVTVSAVDAQGHPVPTANLHVRFEASGAGAIIGVGNGDPNSHASEKAPERDLYNGLAQVIVQSRRGGQGGLTLRASADGLQPAETVLAVRAVAPL</sequence>
<dbReference type="Proteomes" id="UP000484875">
    <property type="component" value="Unassembled WGS sequence"/>
</dbReference>
<dbReference type="Gene3D" id="2.60.40.10">
    <property type="entry name" value="Immunoglobulins"/>
    <property type="match status" value="1"/>
</dbReference>
<dbReference type="InterPro" id="IPR040605">
    <property type="entry name" value="Glyco_hydro2_dom5"/>
</dbReference>
<evidence type="ECO:0000313" key="5">
    <source>
        <dbReference type="EMBL" id="MYN21270.1"/>
    </source>
</evidence>
<keyword evidence="3" id="KW-0326">Glycosidase</keyword>
<evidence type="ECO:0000259" key="4">
    <source>
        <dbReference type="Pfam" id="PF18565"/>
    </source>
</evidence>
<evidence type="ECO:0000256" key="3">
    <source>
        <dbReference type="ARBA" id="ARBA00023295"/>
    </source>
</evidence>
<reference evidence="5 6" key="1">
    <citation type="submission" date="2019-12" db="EMBL/GenBank/DDBJ databases">
        <title>Novel species isolated from a subtropical stream in China.</title>
        <authorList>
            <person name="Lu H."/>
        </authorList>
    </citation>
    <scope>NUCLEOTIDE SEQUENCE [LARGE SCALE GENOMIC DNA]</scope>
    <source>
        <strain evidence="5 6">FT107W</strain>
    </source>
</reference>
<dbReference type="GO" id="GO:0016798">
    <property type="term" value="F:hydrolase activity, acting on glycosyl bonds"/>
    <property type="evidence" value="ECO:0007669"/>
    <property type="project" value="UniProtKB-KW"/>
</dbReference>
<keyword evidence="2" id="KW-0378">Hydrolase</keyword>
<accession>A0A845HRE3</accession>
<evidence type="ECO:0000313" key="6">
    <source>
        <dbReference type="Proteomes" id="UP000484875"/>
    </source>
</evidence>
<name>A0A845HRE3_9BURK</name>
<feature type="non-terminal residue" evidence="5">
    <location>
        <position position="111"/>
    </location>
</feature>
<feature type="domain" description="Glycoside hydrolase family 2" evidence="4">
    <location>
        <begin position="1"/>
        <end position="101"/>
    </location>
</feature>
<keyword evidence="6" id="KW-1185">Reference proteome</keyword>
<feature type="non-terminal residue" evidence="5">
    <location>
        <position position="1"/>
    </location>
</feature>
<dbReference type="InterPro" id="IPR051913">
    <property type="entry name" value="GH2_Domain-Containing"/>
</dbReference>
<evidence type="ECO:0000256" key="1">
    <source>
        <dbReference type="ARBA" id="ARBA00007401"/>
    </source>
</evidence>
<organism evidence="5 6">
    <name type="scientific">Duganella vulcania</name>
    <dbReference type="NCBI Taxonomy" id="2692166"/>
    <lineage>
        <taxon>Bacteria</taxon>
        <taxon>Pseudomonadati</taxon>
        <taxon>Pseudomonadota</taxon>
        <taxon>Betaproteobacteria</taxon>
        <taxon>Burkholderiales</taxon>
        <taxon>Oxalobacteraceae</taxon>
        <taxon>Telluria group</taxon>
        <taxon>Duganella</taxon>
    </lineage>
</organism>